<dbReference type="InterPro" id="IPR001296">
    <property type="entry name" value="Glyco_trans_1"/>
</dbReference>
<dbReference type="EMBL" id="CP118733">
    <property type="protein sequence ID" value="WNY47893.1"/>
    <property type="molecule type" value="Genomic_DNA"/>
</dbReference>
<dbReference type="Proteomes" id="UP001304088">
    <property type="component" value="Chromosome"/>
</dbReference>
<feature type="domain" description="Glycosyl transferase family 1" evidence="1">
    <location>
        <begin position="178"/>
        <end position="345"/>
    </location>
</feature>
<keyword evidence="4" id="KW-1185">Reference proteome</keyword>
<protein>
    <submittedName>
        <fullName evidence="3">Glycosyltransferase</fullName>
        <ecNumber evidence="3">2.4.-.-</ecNumber>
    </submittedName>
</protein>
<dbReference type="SUPFAM" id="SSF53756">
    <property type="entry name" value="UDP-Glycosyltransferase/glycogen phosphorylase"/>
    <property type="match status" value="1"/>
</dbReference>
<keyword evidence="3" id="KW-0808">Transferase</keyword>
<dbReference type="PANTHER" id="PTHR45947:SF3">
    <property type="entry name" value="SULFOQUINOVOSYL TRANSFERASE SQD2"/>
    <property type="match status" value="1"/>
</dbReference>
<organism evidence="3 4">
    <name type="scientific">Streptococcus suivaginalis</name>
    <dbReference type="NCBI Taxonomy" id="3028082"/>
    <lineage>
        <taxon>Bacteria</taxon>
        <taxon>Bacillati</taxon>
        <taxon>Bacillota</taxon>
        <taxon>Bacilli</taxon>
        <taxon>Lactobacillales</taxon>
        <taxon>Streptococcaceae</taxon>
        <taxon>Streptococcus</taxon>
    </lineage>
</organism>
<gene>
    <name evidence="3" type="ORF">PXH68_04065</name>
</gene>
<dbReference type="Pfam" id="PF00534">
    <property type="entry name" value="Glycos_transf_1"/>
    <property type="match status" value="1"/>
</dbReference>
<evidence type="ECO:0000259" key="1">
    <source>
        <dbReference type="Pfam" id="PF00534"/>
    </source>
</evidence>
<dbReference type="AlphaFoldDB" id="A0AA96VFE5"/>
<feature type="domain" description="Glycosyltransferase subfamily 4-like N-terminal" evidence="2">
    <location>
        <begin position="16"/>
        <end position="125"/>
    </location>
</feature>
<name>A0AA96VFE5_9STRE</name>
<evidence type="ECO:0000313" key="4">
    <source>
        <dbReference type="Proteomes" id="UP001304088"/>
    </source>
</evidence>
<evidence type="ECO:0000259" key="2">
    <source>
        <dbReference type="Pfam" id="PF13579"/>
    </source>
</evidence>
<dbReference type="RefSeq" id="WP_316715926.1">
    <property type="nucleotide sequence ID" value="NZ_CP118733.1"/>
</dbReference>
<sequence length="371" mass="41988">MKKTTVLQIISELGDGGVEAMLMDAYRNIDHRKIRFVFVVQSNRRRYEDEITHLGGAVHQVSPLKEVGLVAYMRSIISICKKEKADVVHCHNLTQNPILLLAAKLAGVQYRISHSHLTTAFSRKIEMMMPIFRTLIAWLSTDLLACGKEAGRFLYGKRMFLTIKNAIDIDKFLDAPQHNIHEELNLNPDTKVLLHVGRLSQQKNHDFLVQVMKKISSIRKDVVLLCCGSGPDEERVTNQIKEQKLEAFMLLLGSRSDIPQLMKAANLLVLPSLYEGFPVTLVESQASGIPAIASDRIDSESDLGLGLVEFLPVDSVDEWVNSILSYLDNPKAKVNDNRLRETLIEQGYSSKQNSRILEKMYLKSCNFRREV</sequence>
<dbReference type="Gene3D" id="3.40.50.2000">
    <property type="entry name" value="Glycogen Phosphorylase B"/>
    <property type="match status" value="2"/>
</dbReference>
<reference evidence="3 4" key="1">
    <citation type="submission" date="2023-02" db="EMBL/GenBank/DDBJ databases">
        <title>Streptococcus sp. Genome Sequencing and Assembly.</title>
        <authorList>
            <person name="Shore S.M."/>
            <person name="Nicholson T.L."/>
        </authorList>
    </citation>
    <scope>NUCLEOTIDE SEQUENCE [LARGE SCALE GENOMIC DNA]</scope>
    <source>
        <strain evidence="3 4">29896</strain>
    </source>
</reference>
<proteinExistence type="predicted"/>
<dbReference type="Pfam" id="PF13579">
    <property type="entry name" value="Glyco_trans_4_4"/>
    <property type="match status" value="1"/>
</dbReference>
<accession>A0AA96VFE5</accession>
<dbReference type="EC" id="2.4.-.-" evidence="3"/>
<evidence type="ECO:0000313" key="3">
    <source>
        <dbReference type="EMBL" id="WNY47893.1"/>
    </source>
</evidence>
<dbReference type="InterPro" id="IPR028098">
    <property type="entry name" value="Glyco_trans_4-like_N"/>
</dbReference>
<dbReference type="InterPro" id="IPR050194">
    <property type="entry name" value="Glycosyltransferase_grp1"/>
</dbReference>
<dbReference type="GO" id="GO:0016757">
    <property type="term" value="F:glycosyltransferase activity"/>
    <property type="evidence" value="ECO:0007669"/>
    <property type="project" value="UniProtKB-KW"/>
</dbReference>
<keyword evidence="3" id="KW-0328">Glycosyltransferase</keyword>
<dbReference type="PANTHER" id="PTHR45947">
    <property type="entry name" value="SULFOQUINOVOSYL TRANSFERASE SQD2"/>
    <property type="match status" value="1"/>
</dbReference>
<dbReference type="KEGG" id="ssuv:PXH68_04065"/>